<feature type="domain" description="Bromo" evidence="3">
    <location>
        <begin position="17"/>
        <end position="91"/>
    </location>
</feature>
<dbReference type="EMBL" id="JAPFFF010000001">
    <property type="protein sequence ID" value="KAK8900021.1"/>
    <property type="molecule type" value="Genomic_DNA"/>
</dbReference>
<dbReference type="CDD" id="cd04369">
    <property type="entry name" value="Bromodomain"/>
    <property type="match status" value="1"/>
</dbReference>
<sequence length="218" mass="25731">MKGHIHSLCNECTHKFLNNPLCILFKDPVAFDNRELDEEYRRRIPKPMDLTTLQANLKDRDHYKDPEEWANDFRLIFDNAMTFYQPKTELYVLAAHLKQKFEKFYSKLKYLTPSTYVQRATQLYANYLEILTHPPQNASFNVDLPLIENIGHGFEETSLELLTDKLNKISNPERFEELHKIIQNKPNDNQDSVVDVGSLPQETIKKLWEFVRKSEVKS</sequence>
<keyword evidence="5" id="KW-1185">Reference proteome</keyword>
<evidence type="ECO:0000313" key="4">
    <source>
        <dbReference type="EMBL" id="KAK8900021.1"/>
    </source>
</evidence>
<evidence type="ECO:0000259" key="3">
    <source>
        <dbReference type="PROSITE" id="PS50014"/>
    </source>
</evidence>
<reference evidence="4 5" key="1">
    <citation type="submission" date="2024-04" db="EMBL/GenBank/DDBJ databases">
        <title>Tritrichomonas musculus Genome.</title>
        <authorList>
            <person name="Alves-Ferreira E."/>
            <person name="Grigg M."/>
            <person name="Lorenzi H."/>
            <person name="Galac M."/>
        </authorList>
    </citation>
    <scope>NUCLEOTIDE SEQUENCE [LARGE SCALE GENOMIC DNA]</scope>
    <source>
        <strain evidence="4 5">EAF2021</strain>
    </source>
</reference>
<dbReference type="PANTHER" id="PTHR45926">
    <property type="entry name" value="OSJNBA0053K19.4 PROTEIN"/>
    <property type="match status" value="1"/>
</dbReference>
<name>A0ABR2LAK0_9EUKA</name>
<comment type="caution">
    <text evidence="4">The sequence shown here is derived from an EMBL/GenBank/DDBJ whole genome shotgun (WGS) entry which is preliminary data.</text>
</comment>
<protein>
    <recommendedName>
        <fullName evidence="3">Bromo domain-containing protein</fullName>
    </recommendedName>
</protein>
<dbReference type="SUPFAM" id="SSF47370">
    <property type="entry name" value="Bromodomain"/>
    <property type="match status" value="1"/>
</dbReference>
<dbReference type="SMART" id="SM00297">
    <property type="entry name" value="BROMO"/>
    <property type="match status" value="1"/>
</dbReference>
<proteinExistence type="predicted"/>
<organism evidence="4 5">
    <name type="scientific">Tritrichomonas musculus</name>
    <dbReference type="NCBI Taxonomy" id="1915356"/>
    <lineage>
        <taxon>Eukaryota</taxon>
        <taxon>Metamonada</taxon>
        <taxon>Parabasalia</taxon>
        <taxon>Tritrichomonadida</taxon>
        <taxon>Tritrichomonadidae</taxon>
        <taxon>Tritrichomonas</taxon>
    </lineage>
</organism>
<accession>A0ABR2LAK0</accession>
<dbReference type="Gene3D" id="1.20.920.10">
    <property type="entry name" value="Bromodomain-like"/>
    <property type="match status" value="1"/>
</dbReference>
<dbReference type="Pfam" id="PF00439">
    <property type="entry name" value="Bromodomain"/>
    <property type="match status" value="1"/>
</dbReference>
<keyword evidence="1 2" id="KW-0103">Bromodomain</keyword>
<dbReference type="PROSITE" id="PS50014">
    <property type="entry name" value="BROMODOMAIN_2"/>
    <property type="match status" value="1"/>
</dbReference>
<evidence type="ECO:0000256" key="2">
    <source>
        <dbReference type="PROSITE-ProRule" id="PRU00035"/>
    </source>
</evidence>
<dbReference type="InterPro" id="IPR001487">
    <property type="entry name" value="Bromodomain"/>
</dbReference>
<evidence type="ECO:0000256" key="1">
    <source>
        <dbReference type="ARBA" id="ARBA00023117"/>
    </source>
</evidence>
<gene>
    <name evidence="4" type="ORF">M9Y10_002344</name>
</gene>
<dbReference type="InterPro" id="IPR036427">
    <property type="entry name" value="Bromodomain-like_sf"/>
</dbReference>
<dbReference type="Proteomes" id="UP001470230">
    <property type="component" value="Unassembled WGS sequence"/>
</dbReference>
<evidence type="ECO:0000313" key="5">
    <source>
        <dbReference type="Proteomes" id="UP001470230"/>
    </source>
</evidence>